<reference evidence="1" key="2">
    <citation type="submission" date="2020-05" db="UniProtKB">
        <authorList>
            <consortium name="EnsemblMetazoa"/>
        </authorList>
    </citation>
    <scope>IDENTIFICATION</scope>
    <source>
        <strain evidence="1">MINIMUS1</strain>
    </source>
</reference>
<evidence type="ECO:0000313" key="2">
    <source>
        <dbReference type="Proteomes" id="UP000075920"/>
    </source>
</evidence>
<sequence length="23" mass="2856">MKNVYEACINDLFPQFWYSLSRM</sequence>
<dbReference type="Proteomes" id="UP000075920">
    <property type="component" value="Unassembled WGS sequence"/>
</dbReference>
<keyword evidence="2" id="KW-1185">Reference proteome</keyword>
<accession>A0A182WQ32</accession>
<reference evidence="2" key="1">
    <citation type="submission" date="2013-03" db="EMBL/GenBank/DDBJ databases">
        <title>The Genome Sequence of Anopheles minimus MINIMUS1.</title>
        <authorList>
            <consortium name="The Broad Institute Genomics Platform"/>
            <person name="Neafsey D.E."/>
            <person name="Walton C."/>
            <person name="Walker B."/>
            <person name="Young S.K."/>
            <person name="Zeng Q."/>
            <person name="Gargeya S."/>
            <person name="Fitzgerald M."/>
            <person name="Haas B."/>
            <person name="Abouelleil A."/>
            <person name="Allen A.W."/>
            <person name="Alvarado L."/>
            <person name="Arachchi H.M."/>
            <person name="Berlin A.M."/>
            <person name="Chapman S.B."/>
            <person name="Gainer-Dewar J."/>
            <person name="Goldberg J."/>
            <person name="Griggs A."/>
            <person name="Gujja S."/>
            <person name="Hansen M."/>
            <person name="Howarth C."/>
            <person name="Imamovic A."/>
            <person name="Ireland A."/>
            <person name="Larimer J."/>
            <person name="McCowan C."/>
            <person name="Murphy C."/>
            <person name="Pearson M."/>
            <person name="Poon T.W."/>
            <person name="Priest M."/>
            <person name="Roberts A."/>
            <person name="Saif S."/>
            <person name="Shea T."/>
            <person name="Sisk P."/>
            <person name="Sykes S."/>
            <person name="Wortman J."/>
            <person name="Nusbaum C."/>
            <person name="Birren B."/>
        </authorList>
    </citation>
    <scope>NUCLEOTIDE SEQUENCE [LARGE SCALE GENOMIC DNA]</scope>
    <source>
        <strain evidence="2">MINIMUS1</strain>
    </source>
</reference>
<dbReference type="EnsemblMetazoa" id="AMIN014766-RA">
    <property type="protein sequence ID" value="AMIN014766-PA"/>
    <property type="gene ID" value="AMIN014766"/>
</dbReference>
<organism evidence="1 2">
    <name type="scientific">Anopheles minimus</name>
    <dbReference type="NCBI Taxonomy" id="112268"/>
    <lineage>
        <taxon>Eukaryota</taxon>
        <taxon>Metazoa</taxon>
        <taxon>Ecdysozoa</taxon>
        <taxon>Arthropoda</taxon>
        <taxon>Hexapoda</taxon>
        <taxon>Insecta</taxon>
        <taxon>Pterygota</taxon>
        <taxon>Neoptera</taxon>
        <taxon>Endopterygota</taxon>
        <taxon>Diptera</taxon>
        <taxon>Nematocera</taxon>
        <taxon>Culicoidea</taxon>
        <taxon>Culicidae</taxon>
        <taxon>Anophelinae</taxon>
        <taxon>Anopheles</taxon>
    </lineage>
</organism>
<proteinExistence type="predicted"/>
<dbReference type="AlphaFoldDB" id="A0A182WQ32"/>
<evidence type="ECO:0000313" key="1">
    <source>
        <dbReference type="EnsemblMetazoa" id="AMIN014766-PA"/>
    </source>
</evidence>
<dbReference type="VEuPathDB" id="VectorBase:AMIN014766"/>
<protein>
    <submittedName>
        <fullName evidence="1">Uncharacterized protein</fullName>
    </submittedName>
</protein>
<name>A0A182WQ32_9DIPT</name>